<dbReference type="PANTHER" id="PTHR33710">
    <property type="entry name" value="BNAC02G09200D PROTEIN"/>
    <property type="match status" value="1"/>
</dbReference>
<organism evidence="2 3">
    <name type="scientific">Coptis chinensis</name>
    <dbReference type="NCBI Taxonomy" id="261450"/>
    <lineage>
        <taxon>Eukaryota</taxon>
        <taxon>Viridiplantae</taxon>
        <taxon>Streptophyta</taxon>
        <taxon>Embryophyta</taxon>
        <taxon>Tracheophyta</taxon>
        <taxon>Spermatophyta</taxon>
        <taxon>Magnoliopsida</taxon>
        <taxon>Ranunculales</taxon>
        <taxon>Ranunculaceae</taxon>
        <taxon>Coptidoideae</taxon>
        <taxon>Coptis</taxon>
    </lineage>
</organism>
<reference evidence="2 3" key="1">
    <citation type="submission" date="2020-10" db="EMBL/GenBank/DDBJ databases">
        <title>The Coptis chinensis genome and diversification of protoberbering-type alkaloids.</title>
        <authorList>
            <person name="Wang B."/>
            <person name="Shu S."/>
            <person name="Song C."/>
            <person name="Liu Y."/>
        </authorList>
    </citation>
    <scope>NUCLEOTIDE SEQUENCE [LARGE SCALE GENOMIC DNA]</scope>
    <source>
        <strain evidence="2">HL-2020</strain>
        <tissue evidence="2">Leaf</tissue>
    </source>
</reference>
<dbReference type="Gene3D" id="3.60.10.10">
    <property type="entry name" value="Endonuclease/exonuclease/phosphatase"/>
    <property type="match status" value="1"/>
</dbReference>
<dbReference type="SUPFAM" id="SSF56219">
    <property type="entry name" value="DNase I-like"/>
    <property type="match status" value="1"/>
</dbReference>
<dbReference type="AlphaFoldDB" id="A0A835H7F2"/>
<protein>
    <submittedName>
        <fullName evidence="2">Uncharacterized protein</fullName>
    </submittedName>
</protein>
<dbReference type="Proteomes" id="UP000631114">
    <property type="component" value="Unassembled WGS sequence"/>
</dbReference>
<gene>
    <name evidence="2" type="ORF">IFM89_024502</name>
</gene>
<proteinExistence type="predicted"/>
<feature type="region of interest" description="Disordered" evidence="1">
    <location>
        <begin position="113"/>
        <end position="132"/>
    </location>
</feature>
<name>A0A835H7F2_9MAGN</name>
<accession>A0A835H7F2</accession>
<comment type="caution">
    <text evidence="2">The sequence shown here is derived from an EMBL/GenBank/DDBJ whole genome shotgun (WGS) entry which is preliminary data.</text>
</comment>
<dbReference type="OrthoDB" id="1001388at2759"/>
<evidence type="ECO:0000256" key="1">
    <source>
        <dbReference type="SAM" id="MobiDB-lite"/>
    </source>
</evidence>
<feature type="compositionally biased region" description="Polar residues" evidence="1">
    <location>
        <begin position="123"/>
        <end position="132"/>
    </location>
</feature>
<evidence type="ECO:0000313" key="2">
    <source>
        <dbReference type="EMBL" id="KAF9593685.1"/>
    </source>
</evidence>
<keyword evidence="3" id="KW-1185">Reference proteome</keyword>
<sequence>MGFSTQMAFQNFHPLPELECPPGFAQISSDPKNLHFIDLAQLQDHTVQEEVYSFKRQELSQGVAGKGLMKQDKEKFNEMVESFFAEYREARRKTPVHDDHEVAAVHPNILQKTSTGKGKKNQSVKGSGRSIYTWTNRQNGRHRIWERIDRMMANEVWRSRFSDCRVLHEVATSSDHKFLILKLIQDRVNVRWPFRFEIMWAQHGGCQEQVQDAFQHQLRGSPSFVLCKKLQNCQKILRLWNKHVFGEVEHKLEVVKQRLSEIQSLIENAVGTEELFLVENDLILEHNDILVQQAIHWGQKACLD</sequence>
<evidence type="ECO:0000313" key="3">
    <source>
        <dbReference type="Proteomes" id="UP000631114"/>
    </source>
</evidence>
<dbReference type="InterPro" id="IPR036691">
    <property type="entry name" value="Endo/exonu/phosph_ase_sf"/>
</dbReference>
<dbReference type="EMBL" id="JADFTS010000008">
    <property type="protein sequence ID" value="KAF9593685.1"/>
    <property type="molecule type" value="Genomic_DNA"/>
</dbReference>
<dbReference type="PANTHER" id="PTHR33710:SF62">
    <property type="entry name" value="DUF4283 DOMAIN PROTEIN"/>
    <property type="match status" value="1"/>
</dbReference>